<dbReference type="EMBL" id="CATQJL010000223">
    <property type="protein sequence ID" value="CAJ0599636.1"/>
    <property type="molecule type" value="Genomic_DNA"/>
</dbReference>
<protein>
    <submittedName>
        <fullName evidence="2">Uncharacterized protein</fullName>
    </submittedName>
</protein>
<feature type="signal peptide" evidence="1">
    <location>
        <begin position="1"/>
        <end position="17"/>
    </location>
</feature>
<reference evidence="2" key="1">
    <citation type="submission" date="2023-07" db="EMBL/GenBank/DDBJ databases">
        <authorList>
            <consortium name="CYATHOMIX"/>
        </authorList>
    </citation>
    <scope>NUCLEOTIDE SEQUENCE</scope>
    <source>
        <strain evidence="2">N/A</strain>
    </source>
</reference>
<accession>A0AA36GWV8</accession>
<gene>
    <name evidence="2" type="ORF">CYNAS_LOCUS11619</name>
</gene>
<dbReference type="AlphaFoldDB" id="A0AA36GWV8"/>
<organism evidence="2 3">
    <name type="scientific">Cylicocyclus nassatus</name>
    <name type="common">Nematode worm</name>
    <dbReference type="NCBI Taxonomy" id="53992"/>
    <lineage>
        <taxon>Eukaryota</taxon>
        <taxon>Metazoa</taxon>
        <taxon>Ecdysozoa</taxon>
        <taxon>Nematoda</taxon>
        <taxon>Chromadorea</taxon>
        <taxon>Rhabditida</taxon>
        <taxon>Rhabditina</taxon>
        <taxon>Rhabditomorpha</taxon>
        <taxon>Strongyloidea</taxon>
        <taxon>Strongylidae</taxon>
        <taxon>Cylicocyclus</taxon>
    </lineage>
</organism>
<keyword evidence="1" id="KW-0732">Signal</keyword>
<evidence type="ECO:0000313" key="3">
    <source>
        <dbReference type="Proteomes" id="UP001176961"/>
    </source>
</evidence>
<evidence type="ECO:0000256" key="1">
    <source>
        <dbReference type="SAM" id="SignalP"/>
    </source>
</evidence>
<sequence>MLFQKLLLFLLLAFVHGQSEEDVLMKLCPSNVCFRHSQCISDCQKLRGDTGIYNLTVLLRNCDEWCNLCKGYNLKSLQFLSCSGAP</sequence>
<dbReference type="Proteomes" id="UP001176961">
    <property type="component" value="Unassembled WGS sequence"/>
</dbReference>
<keyword evidence="3" id="KW-1185">Reference proteome</keyword>
<comment type="caution">
    <text evidence="2">The sequence shown here is derived from an EMBL/GenBank/DDBJ whole genome shotgun (WGS) entry which is preliminary data.</text>
</comment>
<proteinExistence type="predicted"/>
<evidence type="ECO:0000313" key="2">
    <source>
        <dbReference type="EMBL" id="CAJ0599636.1"/>
    </source>
</evidence>
<feature type="chain" id="PRO_5041271016" evidence="1">
    <location>
        <begin position="18"/>
        <end position="86"/>
    </location>
</feature>
<name>A0AA36GWV8_CYLNA</name>